<feature type="region of interest" description="Disordered" evidence="1">
    <location>
        <begin position="1"/>
        <end position="52"/>
    </location>
</feature>
<dbReference type="eggNOG" id="ENOG5031NNQ">
    <property type="taxonomic scope" value="Bacteria"/>
</dbReference>
<evidence type="ECO:0000256" key="1">
    <source>
        <dbReference type="SAM" id="MobiDB-lite"/>
    </source>
</evidence>
<dbReference type="Proteomes" id="UP000029227">
    <property type="component" value="Unassembled WGS sequence"/>
</dbReference>
<comment type="caution">
    <text evidence="2">The sequence shown here is derived from an EMBL/GenBank/DDBJ whole genome shotgun (WGS) entry which is preliminary data.</text>
</comment>
<proteinExistence type="predicted"/>
<sequence length="52" mass="6396">MAKLDQKFAKGSKSKNKFDFEDDFQDFDQQSRKKKRRVARQRDAFPEYEENY</sequence>
<dbReference type="RefSeq" id="WP_169749954.1">
    <property type="nucleotide sequence ID" value="NZ_BMYC01000001.1"/>
</dbReference>
<reference evidence="2 3" key="1">
    <citation type="journal article" date="2014" name="Genome Announc.">
        <title>Draft Genome Sequences of Two Vibrionaceae Species, Vibrio ponticus C121 and Photobacterium aphoticum C119, Isolated as Coral Reef Microbiota.</title>
        <authorList>
            <person name="Al-saari N."/>
            <person name="Meirelles P.M."/>
            <person name="Mino S."/>
            <person name="Suda W."/>
            <person name="Oshima K."/>
            <person name="Hattori M."/>
            <person name="Ohkuma M."/>
            <person name="Thompson F.L."/>
            <person name="Gomez-Gil B."/>
            <person name="Sawabe T."/>
            <person name="Sawabe T."/>
        </authorList>
    </citation>
    <scope>NUCLEOTIDE SEQUENCE [LARGE SCALE GENOMIC DNA]</scope>
    <source>
        <strain evidence="2 3">JCM 19237</strain>
    </source>
</reference>
<gene>
    <name evidence="2" type="ORF">JCM19237_5301</name>
</gene>
<evidence type="ECO:0000313" key="3">
    <source>
        <dbReference type="Proteomes" id="UP000029227"/>
    </source>
</evidence>
<accession>A0A090QJI1</accession>
<protein>
    <submittedName>
        <fullName evidence="2">Uncharacterized protein</fullName>
    </submittedName>
</protein>
<name>A0A090QJI1_9GAMM</name>
<evidence type="ECO:0000313" key="2">
    <source>
        <dbReference type="EMBL" id="GAL02408.1"/>
    </source>
</evidence>
<organism evidence="2 3">
    <name type="scientific">Photobacterium aphoticum</name>
    <dbReference type="NCBI Taxonomy" id="754436"/>
    <lineage>
        <taxon>Bacteria</taxon>
        <taxon>Pseudomonadati</taxon>
        <taxon>Pseudomonadota</taxon>
        <taxon>Gammaproteobacteria</taxon>
        <taxon>Vibrionales</taxon>
        <taxon>Vibrionaceae</taxon>
        <taxon>Photobacterium</taxon>
    </lineage>
</organism>
<dbReference type="STRING" id="754436.JCM19237_5301"/>
<dbReference type="AlphaFoldDB" id="A0A090QJI1"/>
<dbReference type="EMBL" id="BBMN01000001">
    <property type="protein sequence ID" value="GAL02408.1"/>
    <property type="molecule type" value="Genomic_DNA"/>
</dbReference>